<dbReference type="STRING" id="1255658.FM114_00295"/>
<gene>
    <name evidence="1" type="ORF">FM114_00295</name>
</gene>
<dbReference type="AlphaFoldDB" id="A0A1R4I7I6"/>
<evidence type="ECO:0000313" key="1">
    <source>
        <dbReference type="EMBL" id="SJN15780.1"/>
    </source>
</evidence>
<name>A0A1R4I7I6_9ACTN</name>
<dbReference type="EMBL" id="FUKQ01000001">
    <property type="protein sequence ID" value="SJN15780.1"/>
    <property type="molecule type" value="Genomic_DNA"/>
</dbReference>
<protein>
    <submittedName>
        <fullName evidence="1">Uncharacterized protein</fullName>
    </submittedName>
</protein>
<reference evidence="1 2" key="1">
    <citation type="submission" date="2017-02" db="EMBL/GenBank/DDBJ databases">
        <authorList>
            <person name="Peterson S.W."/>
        </authorList>
    </citation>
    <scope>NUCLEOTIDE SEQUENCE [LARGE SCALE GENOMIC DNA]</scope>
    <source>
        <strain evidence="1 2">LSP_Lj1</strain>
    </source>
</reference>
<organism evidence="1 2">
    <name type="scientific">Luteococcus japonicus LSP_Lj1</name>
    <dbReference type="NCBI Taxonomy" id="1255658"/>
    <lineage>
        <taxon>Bacteria</taxon>
        <taxon>Bacillati</taxon>
        <taxon>Actinomycetota</taxon>
        <taxon>Actinomycetes</taxon>
        <taxon>Propionibacteriales</taxon>
        <taxon>Propionibacteriaceae</taxon>
        <taxon>Luteococcus</taxon>
    </lineage>
</organism>
<evidence type="ECO:0000313" key="2">
    <source>
        <dbReference type="Proteomes" id="UP000188342"/>
    </source>
</evidence>
<keyword evidence="2" id="KW-1185">Reference proteome</keyword>
<accession>A0A1R4I7I6</accession>
<dbReference type="Proteomes" id="UP000188342">
    <property type="component" value="Unassembled WGS sequence"/>
</dbReference>
<sequence>MCVAESDLGNANLSRTHGSILPRWLGTLNPGVAFVHDRTRCPRQVLPAGRTTSHDAA</sequence>
<proteinExistence type="predicted"/>